<dbReference type="InterPro" id="IPR015590">
    <property type="entry name" value="Aldehyde_DH_dom"/>
</dbReference>
<dbReference type="RefSeq" id="WP_143417998.1">
    <property type="nucleotide sequence ID" value="NZ_VJXR01000017.1"/>
</dbReference>
<dbReference type="InterPro" id="IPR016163">
    <property type="entry name" value="Ald_DH_C"/>
</dbReference>
<sequence>MASVSSKNLVSNAWSSANEEDAFDVENPATGALLARVQGGGPEEVDAAVRRAHEAFEAWRLLTGRERGQYLFAAADALAAHADELADLLSAENGKPARDAKELDLQMLVGSFRFFGSLADKLPGSFLTQGAVNVSTVREPFGVVAGIIPFNWPPIHLGGKVAPALAAGNTVVLKPGEQAPLTILRMVEILDDILPGGVVSAVAGGAAAGVALTAHPLVRMISFTGSPESGTAVLKAAAERHVPVLTELGGKNPFIVFDDADLDRAVYDAVEGAFFNKGEACTAAARILVQEGVHDEFVERFADAVSRLKVGDGRDAGTHVGPLVSRRQQERVNEYITIGLDEGATIAAQAPLPDDDLRNGFFVQPTVFTDVEPGMRIAQEEIFGPVTCIMKFSTEDEAVEIANGTRYALIFAVYTRNTEVATRVARRVEGGVAFINNYFRAFLGSPFGGTKASGSGREHSADTLLEFTYAKALRAPSGEGAVPQWSAISAIFD</sequence>
<dbReference type="PANTHER" id="PTHR11699">
    <property type="entry name" value="ALDEHYDE DEHYDROGENASE-RELATED"/>
    <property type="match status" value="1"/>
</dbReference>
<proteinExistence type="inferred from homology"/>
<evidence type="ECO:0000256" key="2">
    <source>
        <dbReference type="ARBA" id="ARBA00023002"/>
    </source>
</evidence>
<dbReference type="FunFam" id="3.40.605.10:FF:000007">
    <property type="entry name" value="NAD/NADP-dependent betaine aldehyde dehydrogenase"/>
    <property type="match status" value="1"/>
</dbReference>
<dbReference type="AlphaFoldDB" id="A0A552WSV5"/>
<dbReference type="Proteomes" id="UP000318693">
    <property type="component" value="Unassembled WGS sequence"/>
</dbReference>
<organism evidence="4 5">
    <name type="scientific">Georgenia yuyongxinii</name>
    <dbReference type="NCBI Taxonomy" id="2589797"/>
    <lineage>
        <taxon>Bacteria</taxon>
        <taxon>Bacillati</taxon>
        <taxon>Actinomycetota</taxon>
        <taxon>Actinomycetes</taxon>
        <taxon>Micrococcales</taxon>
        <taxon>Bogoriellaceae</taxon>
        <taxon>Georgenia</taxon>
    </lineage>
</organism>
<dbReference type="Gene3D" id="3.40.309.10">
    <property type="entry name" value="Aldehyde Dehydrogenase, Chain A, domain 2"/>
    <property type="match status" value="1"/>
</dbReference>
<evidence type="ECO:0000259" key="3">
    <source>
        <dbReference type="Pfam" id="PF00171"/>
    </source>
</evidence>
<comment type="caution">
    <text evidence="4">The sequence shown here is derived from an EMBL/GenBank/DDBJ whole genome shotgun (WGS) entry which is preliminary data.</text>
</comment>
<gene>
    <name evidence="4" type="ORF">FJ693_07955</name>
</gene>
<accession>A0A552WSV5</accession>
<evidence type="ECO:0000313" key="4">
    <source>
        <dbReference type="EMBL" id="TRW45817.1"/>
    </source>
</evidence>
<comment type="similarity">
    <text evidence="1">Belongs to the aldehyde dehydrogenase family.</text>
</comment>
<dbReference type="InterPro" id="IPR016162">
    <property type="entry name" value="Ald_DH_N"/>
</dbReference>
<keyword evidence="2" id="KW-0560">Oxidoreductase</keyword>
<reference evidence="4 5" key="1">
    <citation type="submission" date="2019-07" db="EMBL/GenBank/DDBJ databases">
        <title>Georgenia wutianyii sp. nov. and Georgenia *** sp. nov. isolated from plateau pika (Ochotona curzoniae) in the Qinghai-Tibet plateau of China.</title>
        <authorList>
            <person name="Tian Z."/>
        </authorList>
    </citation>
    <scope>NUCLEOTIDE SEQUENCE [LARGE SCALE GENOMIC DNA]</scope>
    <source>
        <strain evidence="4 5">Z446</strain>
    </source>
</reference>
<dbReference type="SUPFAM" id="SSF53720">
    <property type="entry name" value="ALDH-like"/>
    <property type="match status" value="1"/>
</dbReference>
<dbReference type="InterPro" id="IPR016161">
    <property type="entry name" value="Ald_DH/histidinol_DH"/>
</dbReference>
<feature type="domain" description="Aldehyde dehydrogenase" evidence="3">
    <location>
        <begin position="14"/>
        <end position="472"/>
    </location>
</feature>
<keyword evidence="5" id="KW-1185">Reference proteome</keyword>
<dbReference type="PROSITE" id="PS00070">
    <property type="entry name" value="ALDEHYDE_DEHYDR_CYS"/>
    <property type="match status" value="1"/>
</dbReference>
<name>A0A552WSV5_9MICO</name>
<dbReference type="Pfam" id="PF00171">
    <property type="entry name" value="Aldedh"/>
    <property type="match status" value="1"/>
</dbReference>
<dbReference type="FunFam" id="3.40.309.10:FF:000012">
    <property type="entry name" value="Betaine aldehyde dehydrogenase"/>
    <property type="match status" value="1"/>
</dbReference>
<evidence type="ECO:0000256" key="1">
    <source>
        <dbReference type="ARBA" id="ARBA00009986"/>
    </source>
</evidence>
<dbReference type="GO" id="GO:0016620">
    <property type="term" value="F:oxidoreductase activity, acting on the aldehyde or oxo group of donors, NAD or NADP as acceptor"/>
    <property type="evidence" value="ECO:0007669"/>
    <property type="project" value="InterPro"/>
</dbReference>
<dbReference type="InterPro" id="IPR016160">
    <property type="entry name" value="Ald_DH_CS_CYS"/>
</dbReference>
<evidence type="ECO:0000313" key="5">
    <source>
        <dbReference type="Proteomes" id="UP000318693"/>
    </source>
</evidence>
<dbReference type="Gene3D" id="3.40.605.10">
    <property type="entry name" value="Aldehyde Dehydrogenase, Chain A, domain 1"/>
    <property type="match status" value="1"/>
</dbReference>
<dbReference type="EMBL" id="VJXR01000017">
    <property type="protein sequence ID" value="TRW45817.1"/>
    <property type="molecule type" value="Genomic_DNA"/>
</dbReference>
<protein>
    <submittedName>
        <fullName evidence="4">Aldehyde dehydrogenase</fullName>
    </submittedName>
</protein>